<dbReference type="KEGG" id="glo:Glov_0597"/>
<sequence length="142" mass="15833">MKKDKVLFVCIHNSARSQMAEAFLNHLAGDRFEARSAGLEPGVLNPLVVEVMQELGIDISAHQTKDVFEMFKRGEMYSYVITVCDGASAERCPIFPGIVSRLHWSFSDPAALQGTRQDVRAAVREIRDEIRTAVEGFVAEYA</sequence>
<reference evidence="3 4" key="1">
    <citation type="submission" date="2008-05" db="EMBL/GenBank/DDBJ databases">
        <title>Complete sequence of chromosome of Geobacter lovleyi SZ.</title>
        <authorList>
            <consortium name="US DOE Joint Genome Institute"/>
            <person name="Lucas S."/>
            <person name="Copeland A."/>
            <person name="Lapidus A."/>
            <person name="Glavina del Rio T."/>
            <person name="Dalin E."/>
            <person name="Tice H."/>
            <person name="Bruce D."/>
            <person name="Goodwin L."/>
            <person name="Pitluck S."/>
            <person name="Chertkov O."/>
            <person name="Meincke L."/>
            <person name="Brettin T."/>
            <person name="Detter J.C."/>
            <person name="Han C."/>
            <person name="Tapia R."/>
            <person name="Kuske C.R."/>
            <person name="Schmutz J."/>
            <person name="Larimer F."/>
            <person name="Land M."/>
            <person name="Hauser L."/>
            <person name="Kyrpides N."/>
            <person name="Mikhailova N."/>
            <person name="Sung Y."/>
            <person name="Fletcher K.E."/>
            <person name="Ritalahti K.M."/>
            <person name="Loeffler F.E."/>
            <person name="Richardson P."/>
        </authorList>
    </citation>
    <scope>NUCLEOTIDE SEQUENCE [LARGE SCALE GENOMIC DNA]</scope>
    <source>
        <strain evidence="4">ATCC BAA-1151 / DSM 17278 / SZ</strain>
    </source>
</reference>
<evidence type="ECO:0000313" key="4">
    <source>
        <dbReference type="Proteomes" id="UP000002420"/>
    </source>
</evidence>
<gene>
    <name evidence="3" type="ordered locus">Glov_0597</name>
</gene>
<evidence type="ECO:0000313" key="3">
    <source>
        <dbReference type="EMBL" id="ACD94324.1"/>
    </source>
</evidence>
<dbReference type="Gene3D" id="3.40.50.2300">
    <property type="match status" value="1"/>
</dbReference>
<evidence type="ECO:0000256" key="1">
    <source>
        <dbReference type="ARBA" id="ARBA00022849"/>
    </source>
</evidence>
<dbReference type="EMBL" id="CP001089">
    <property type="protein sequence ID" value="ACD94324.1"/>
    <property type="molecule type" value="Genomic_DNA"/>
</dbReference>
<proteinExistence type="predicted"/>
<dbReference type="GO" id="GO:0046685">
    <property type="term" value="P:response to arsenic-containing substance"/>
    <property type="evidence" value="ECO:0007669"/>
    <property type="project" value="UniProtKB-KW"/>
</dbReference>
<dbReference type="RefSeq" id="WP_012468680.1">
    <property type="nucleotide sequence ID" value="NC_010814.1"/>
</dbReference>
<dbReference type="CDD" id="cd16345">
    <property type="entry name" value="LMWP_ArsC"/>
    <property type="match status" value="1"/>
</dbReference>
<evidence type="ECO:0000259" key="2">
    <source>
        <dbReference type="SMART" id="SM00226"/>
    </source>
</evidence>
<dbReference type="InterPro" id="IPR023485">
    <property type="entry name" value="Ptyr_pPase"/>
</dbReference>
<dbReference type="InterPro" id="IPR036196">
    <property type="entry name" value="Ptyr_pPase_sf"/>
</dbReference>
<dbReference type="HOGENOM" id="CLU_071415_3_2_7"/>
<protein>
    <submittedName>
        <fullName evidence="3">Protein tyrosine phosphatase</fullName>
    </submittedName>
</protein>
<dbReference type="PANTHER" id="PTHR43428">
    <property type="entry name" value="ARSENATE REDUCTASE"/>
    <property type="match status" value="1"/>
</dbReference>
<name>B3E3B2_TRIL1</name>
<accession>B3E3B2</accession>
<dbReference type="AlphaFoldDB" id="B3E3B2"/>
<dbReference type="Pfam" id="PF01451">
    <property type="entry name" value="LMWPc"/>
    <property type="match status" value="1"/>
</dbReference>
<dbReference type="SMART" id="SM00226">
    <property type="entry name" value="LMWPc"/>
    <property type="match status" value="1"/>
</dbReference>
<dbReference type="STRING" id="398767.Glov_0597"/>
<keyword evidence="1" id="KW-0059">Arsenical resistance</keyword>
<organism evidence="3 4">
    <name type="scientific">Trichlorobacter lovleyi (strain ATCC BAA-1151 / DSM 17278 / SZ)</name>
    <name type="common">Geobacter lovleyi</name>
    <dbReference type="NCBI Taxonomy" id="398767"/>
    <lineage>
        <taxon>Bacteria</taxon>
        <taxon>Pseudomonadati</taxon>
        <taxon>Thermodesulfobacteriota</taxon>
        <taxon>Desulfuromonadia</taxon>
        <taxon>Geobacterales</taxon>
        <taxon>Geobacteraceae</taxon>
        <taxon>Trichlorobacter</taxon>
    </lineage>
</organism>
<dbReference type="Proteomes" id="UP000002420">
    <property type="component" value="Chromosome"/>
</dbReference>
<dbReference type="eggNOG" id="COG0394">
    <property type="taxonomic scope" value="Bacteria"/>
</dbReference>
<feature type="domain" description="Phosphotyrosine protein phosphatase I" evidence="2">
    <location>
        <begin position="4"/>
        <end position="140"/>
    </location>
</feature>
<dbReference type="SUPFAM" id="SSF52788">
    <property type="entry name" value="Phosphotyrosine protein phosphatases I"/>
    <property type="match status" value="1"/>
</dbReference>
<dbReference type="OrthoDB" id="9784339at2"/>
<keyword evidence="4" id="KW-1185">Reference proteome</keyword>
<dbReference type="PANTHER" id="PTHR43428:SF1">
    <property type="entry name" value="ARSENATE REDUCTASE"/>
    <property type="match status" value="1"/>
</dbReference>